<comment type="subcellular location">
    <subcellularLocation>
        <location evidence="1">Mitochondrion inner membrane</location>
        <topology evidence="1">Multi-pass membrane protein</topology>
    </subcellularLocation>
</comment>
<dbReference type="EMBL" id="JN817323">
    <property type="protein sequence ID" value="AER53983.1"/>
    <property type="molecule type" value="Genomic_DNA"/>
</dbReference>
<evidence type="ECO:0000256" key="15">
    <source>
        <dbReference type="ARBA" id="ARBA00024313"/>
    </source>
</evidence>
<dbReference type="PANTHER" id="PTHR42829:SF2">
    <property type="entry name" value="NADH-UBIQUINONE OXIDOREDUCTASE CHAIN 5"/>
    <property type="match status" value="1"/>
</dbReference>
<evidence type="ECO:0000256" key="10">
    <source>
        <dbReference type="ARBA" id="ARBA00022989"/>
    </source>
</evidence>
<dbReference type="Pfam" id="PF00662">
    <property type="entry name" value="Proton_antipo_N"/>
    <property type="match status" value="1"/>
</dbReference>
<keyword evidence="8" id="KW-1278">Translocase</keyword>
<dbReference type="NCBIfam" id="TIGR01974">
    <property type="entry name" value="NDH_I_L"/>
    <property type="match status" value="1"/>
</dbReference>
<dbReference type="EMBL" id="DQ124410">
    <property type="protein sequence ID" value="AAZ17037.1"/>
    <property type="molecule type" value="Genomic_DNA"/>
</dbReference>
<feature type="transmembrane region" description="Helical" evidence="17">
    <location>
        <begin position="406"/>
        <end position="432"/>
    </location>
</feature>
<evidence type="ECO:0000256" key="6">
    <source>
        <dbReference type="ARBA" id="ARBA00022692"/>
    </source>
</evidence>
<feature type="transmembrane region" description="Helical" evidence="17">
    <location>
        <begin position="117"/>
        <end position="134"/>
    </location>
</feature>
<dbReference type="EC" id="7.1.1.2" evidence="2 17"/>
<dbReference type="Pfam" id="PF06455">
    <property type="entry name" value="NADH5_C"/>
    <property type="match status" value="1"/>
</dbReference>
<feature type="transmembrane region" description="Helical" evidence="17">
    <location>
        <begin position="172"/>
        <end position="191"/>
    </location>
</feature>
<comment type="similarity">
    <text evidence="17">Belongs to the complex I subunit 5 family.</text>
</comment>
<evidence type="ECO:0000256" key="17">
    <source>
        <dbReference type="RuleBase" id="RU003404"/>
    </source>
</evidence>
<geneLocation type="mitochondrion" evidence="22"/>
<feature type="transmembrane region" description="Helical" evidence="17">
    <location>
        <begin position="245"/>
        <end position="266"/>
    </location>
</feature>
<comment type="function">
    <text evidence="15 17">Core subunit of the mitochondrial membrane respiratory chain NADH dehydrogenase (Complex I) which catalyzes electron transfer from NADH through the respiratory chain, using ubiquinone as an electron acceptor. Essential for the catalytic activity and assembly of complex I.</text>
</comment>
<keyword evidence="4 17" id="KW-0813">Transport</keyword>
<organism evidence="22">
    <name type="scientific">Bos taurus</name>
    <name type="common">Bovine</name>
    <dbReference type="NCBI Taxonomy" id="9913"/>
    <lineage>
        <taxon>Eukaryota</taxon>
        <taxon>Metazoa</taxon>
        <taxon>Chordata</taxon>
        <taxon>Craniata</taxon>
        <taxon>Vertebrata</taxon>
        <taxon>Euteleostomi</taxon>
        <taxon>Mammalia</taxon>
        <taxon>Eutheria</taxon>
        <taxon>Laurasiatheria</taxon>
        <taxon>Artiodactyla</taxon>
        <taxon>Ruminantia</taxon>
        <taxon>Pecora</taxon>
        <taxon>Bovidae</taxon>
        <taxon>Bovinae</taxon>
        <taxon>Bos</taxon>
    </lineage>
</organism>
<evidence type="ECO:0000256" key="14">
    <source>
        <dbReference type="ARBA" id="ARBA00023136"/>
    </source>
</evidence>
<sequence>MNMFSSLSLVTLLLLTMPIMMMSFNTYKPSNYPLYVKTAISYAFITSMIPTMMFIHSGQELIISNWHWLTIQTLKLSLSFKMDYFSMMFIPVALFVTWSIMEFSMWYMYSDPNINKFFKYLLLFLITMLILVTANNLFQLFIGWEGVGIMSFLLIGWWYGRADANTAALQAILYNRIGDIGFILAMAWFLTNLNTWDLQQIFMLNPNDSNMPLIGLALAATGKSAQFGLHPWLPSAMEGPTPVSALLHSSTMVVAGIFLLIRFYPLTENNKYIQSITLCLGAITTLFTAMCALTQNDIKKIIAFSTSSQLGLMMVTIGINQPYLAFLHICTHAFFKAMLFMCSGSIIHSLNDEQDIRKMGGLFKAMPFTTTALIVGSLALTGMPFLTGFYSKDLIIEAANTSYTNAWALLMTLIATSFTAIYSTRIIFFALLGQPRFPTLVNINENNPLLINSIKRLLIGSLFAGYIISNNIPPTTIPQMTMPYYLKTTALIVTILGFILALEISNMTKNLKYHYPSNAFKFSTLLGYFPTIMHRLAPYMNLSMSQKSASSLLDLIWLEAILPKTISLAQMKASTLVTNQKGLIKLYFLSFLITILISMILFNFHE</sequence>
<evidence type="ECO:0000313" key="21">
    <source>
        <dbReference type="EMBL" id="AAZ17024.1"/>
    </source>
</evidence>
<keyword evidence="9" id="KW-0249">Electron transport</keyword>
<evidence type="ECO:0000256" key="7">
    <source>
        <dbReference type="ARBA" id="ARBA00022792"/>
    </source>
</evidence>
<evidence type="ECO:0000256" key="2">
    <source>
        <dbReference type="ARBA" id="ARBA00012944"/>
    </source>
</evidence>
<dbReference type="GO" id="GO:0005743">
    <property type="term" value="C:mitochondrial inner membrane"/>
    <property type="evidence" value="ECO:0007669"/>
    <property type="project" value="UniProtKB-SubCell"/>
</dbReference>
<evidence type="ECO:0000256" key="8">
    <source>
        <dbReference type="ARBA" id="ARBA00022967"/>
    </source>
</evidence>
<evidence type="ECO:0000313" key="23">
    <source>
        <dbReference type="EMBL" id="AER53983.1"/>
    </source>
</evidence>
<feature type="transmembrane region" description="Helical" evidence="17">
    <location>
        <begin position="484"/>
        <end position="502"/>
    </location>
</feature>
<dbReference type="Pfam" id="PF00361">
    <property type="entry name" value="Proton_antipo_M"/>
    <property type="match status" value="1"/>
</dbReference>
<keyword evidence="6 17" id="KW-0812">Transmembrane</keyword>
<dbReference type="AlphaFoldDB" id="Q45LK5"/>
<evidence type="ECO:0000256" key="11">
    <source>
        <dbReference type="ARBA" id="ARBA00023027"/>
    </source>
</evidence>
<feature type="transmembrane region" description="Helical" evidence="17">
    <location>
        <begin position="6"/>
        <end position="27"/>
    </location>
</feature>
<evidence type="ECO:0000259" key="20">
    <source>
        <dbReference type="Pfam" id="PF06455"/>
    </source>
</evidence>
<feature type="domain" description="NADH-Ubiquinone oxidoreductase (complex I) chain 5 N-terminal" evidence="19">
    <location>
        <begin position="68"/>
        <end position="118"/>
    </location>
</feature>
<evidence type="ECO:0000256" key="12">
    <source>
        <dbReference type="ARBA" id="ARBA00023075"/>
    </source>
</evidence>
<feature type="transmembrane region" description="Helical" evidence="17">
    <location>
        <begin position="362"/>
        <end position="386"/>
    </location>
</feature>
<dbReference type="EMBL" id="DQ124409">
    <property type="protein sequence ID" value="AAZ17024.1"/>
    <property type="molecule type" value="Genomic_DNA"/>
</dbReference>
<evidence type="ECO:0000256" key="13">
    <source>
        <dbReference type="ARBA" id="ARBA00023128"/>
    </source>
</evidence>
<gene>
    <name evidence="22" type="primary">ND5</name>
</gene>
<name>Q45LK5_BOVIN</name>
<proteinExistence type="inferred from homology"/>
<feature type="domain" description="NADH:quinone oxidoreductase/Mrp antiporter transmembrane" evidence="18">
    <location>
        <begin position="134"/>
        <end position="418"/>
    </location>
</feature>
<dbReference type="GO" id="GO:0042773">
    <property type="term" value="P:ATP synthesis coupled electron transport"/>
    <property type="evidence" value="ECO:0007669"/>
    <property type="project" value="InterPro"/>
</dbReference>
<dbReference type="PRINTS" id="PR01434">
    <property type="entry name" value="NADHDHGNASE5"/>
</dbReference>
<keyword evidence="11 17" id="KW-0520">NAD</keyword>
<keyword evidence="10 17" id="KW-1133">Transmembrane helix</keyword>
<dbReference type="InterPro" id="IPR018393">
    <property type="entry name" value="NADHpl_OxRdtase_5_subgr"/>
</dbReference>
<feature type="transmembrane region" description="Helical" evidence="17">
    <location>
        <begin position="453"/>
        <end position="472"/>
    </location>
</feature>
<keyword evidence="13 17" id="KW-0496">Mitochondrion</keyword>
<keyword evidence="7" id="KW-0999">Mitochondrion inner membrane</keyword>
<evidence type="ECO:0000256" key="16">
    <source>
        <dbReference type="ARBA" id="ARBA00049551"/>
    </source>
</evidence>
<evidence type="ECO:0000259" key="18">
    <source>
        <dbReference type="Pfam" id="PF00361"/>
    </source>
</evidence>
<dbReference type="InterPro" id="IPR003945">
    <property type="entry name" value="NU5C-like"/>
</dbReference>
<dbReference type="GO" id="GO:0008137">
    <property type="term" value="F:NADH dehydrogenase (ubiquinone) activity"/>
    <property type="evidence" value="ECO:0007669"/>
    <property type="project" value="UniProtKB-EC"/>
</dbReference>
<feature type="transmembrane region" description="Helical" evidence="17">
    <location>
        <begin position="140"/>
        <end position="160"/>
    </location>
</feature>
<dbReference type="InterPro" id="IPR001750">
    <property type="entry name" value="ND/Mrp_TM"/>
</dbReference>
<keyword evidence="12 17" id="KW-0830">Ubiquinone</keyword>
<reference evidence="22" key="1">
    <citation type="submission" date="2005-07" db="EMBL/GenBank/DDBJ databases">
        <title>Bos taurus mitochondrion, complete genome sequence of Korean cattle, beef cattle and Holstein-Friesian.</title>
        <authorList>
            <person name="Shin H.D."/>
            <person name="Kim L.H."/>
        </authorList>
    </citation>
    <scope>NUCLEOTIDE SEQUENCE</scope>
    <source>
        <strain evidence="21">H7</strain>
        <strain evidence="22">H8</strain>
    </source>
</reference>
<feature type="transmembrane region" description="Helical" evidence="17">
    <location>
        <begin position="586"/>
        <end position="604"/>
    </location>
</feature>
<keyword evidence="14 17" id="KW-0472">Membrane</keyword>
<evidence type="ECO:0000256" key="4">
    <source>
        <dbReference type="ARBA" id="ARBA00022448"/>
    </source>
</evidence>
<evidence type="ECO:0000313" key="22">
    <source>
        <dbReference type="EMBL" id="AAZ17037.1"/>
    </source>
</evidence>
<protein>
    <recommendedName>
        <fullName evidence="3 17">NADH-ubiquinone oxidoreductase chain 5</fullName>
        <ecNumber evidence="2 17">7.1.1.2</ecNumber>
    </recommendedName>
</protein>
<evidence type="ECO:0000259" key="19">
    <source>
        <dbReference type="Pfam" id="PF00662"/>
    </source>
</evidence>
<dbReference type="PANTHER" id="PTHR42829">
    <property type="entry name" value="NADH-UBIQUINONE OXIDOREDUCTASE CHAIN 5"/>
    <property type="match status" value="1"/>
</dbReference>
<feature type="transmembrane region" description="Helical" evidence="17">
    <location>
        <begin position="39"/>
        <end position="58"/>
    </location>
</feature>
<reference evidence="23" key="2">
    <citation type="journal article" date="2012" name="PLoS ONE">
        <title>Origin and Spread of Bos taurus: New Clues from Mitochondrial Genomes Belonging to Haplogroup T1.</title>
        <authorList>
            <person name="Bonfiglio S."/>
            <person name="Ginja C."/>
            <person name="De Gaetano A."/>
            <person name="Achilli A."/>
            <person name="Olivieri A."/>
            <person name="Colli L."/>
            <person name="Tesfaye K."/>
            <person name="Agha S.H."/>
            <person name="Gama L.T."/>
            <person name="Cattonaro F."/>
            <person name="Penedo M.C."/>
            <person name="Ajmone-Marsan P."/>
            <person name="Torroni A."/>
            <person name="Ferretti L."/>
        </authorList>
    </citation>
    <scope>NUCLEOTIDE SEQUENCE</scope>
    <source>
        <strain evidence="23">Eg18</strain>
    </source>
</reference>
<feature type="transmembrane region" description="Helical" evidence="17">
    <location>
        <begin position="272"/>
        <end position="294"/>
    </location>
</feature>
<feature type="domain" description="NADH dehydrogenase subunit 5 C-terminal" evidence="20">
    <location>
        <begin position="422"/>
        <end position="602"/>
    </location>
</feature>
<keyword evidence="5" id="KW-0679">Respiratory chain</keyword>
<accession>Q45LK5</accession>
<dbReference type="InterPro" id="IPR001516">
    <property type="entry name" value="Proton_antipo_N"/>
</dbReference>
<comment type="catalytic activity">
    <reaction evidence="16 17">
        <text>a ubiquinone + NADH + 5 H(+)(in) = a ubiquinol + NAD(+) + 4 H(+)(out)</text>
        <dbReference type="Rhea" id="RHEA:29091"/>
        <dbReference type="Rhea" id="RHEA-COMP:9565"/>
        <dbReference type="Rhea" id="RHEA-COMP:9566"/>
        <dbReference type="ChEBI" id="CHEBI:15378"/>
        <dbReference type="ChEBI" id="CHEBI:16389"/>
        <dbReference type="ChEBI" id="CHEBI:17976"/>
        <dbReference type="ChEBI" id="CHEBI:57540"/>
        <dbReference type="ChEBI" id="CHEBI:57945"/>
        <dbReference type="EC" id="7.1.1.2"/>
    </reaction>
</comment>
<evidence type="ECO:0000256" key="3">
    <source>
        <dbReference type="ARBA" id="ARBA00021096"/>
    </source>
</evidence>
<feature type="transmembrane region" description="Helical" evidence="17">
    <location>
        <begin position="84"/>
        <end position="105"/>
    </location>
</feature>
<dbReference type="InterPro" id="IPR010934">
    <property type="entry name" value="NADH_DH_su5_C"/>
</dbReference>
<evidence type="ECO:0000256" key="5">
    <source>
        <dbReference type="ARBA" id="ARBA00022660"/>
    </source>
</evidence>
<evidence type="ECO:0000256" key="9">
    <source>
        <dbReference type="ARBA" id="ARBA00022982"/>
    </source>
</evidence>
<evidence type="ECO:0000256" key="1">
    <source>
        <dbReference type="ARBA" id="ARBA00004448"/>
    </source>
</evidence>